<protein>
    <submittedName>
        <fullName evidence="2">Oidioi.mRNA.OKI2018_I69.chr1.g1494.t1.cds</fullName>
    </submittedName>
</protein>
<feature type="domain" description="Carboxylesterase type B" evidence="1">
    <location>
        <begin position="46"/>
        <end position="406"/>
    </location>
</feature>
<dbReference type="InterPro" id="IPR050309">
    <property type="entry name" value="Type-B_Carboxylest/Lipase"/>
</dbReference>
<dbReference type="InterPro" id="IPR002018">
    <property type="entry name" value="CarbesteraseB"/>
</dbReference>
<gene>
    <name evidence="2" type="ORF">OKIOD_LOCUS10259</name>
</gene>
<dbReference type="InterPro" id="IPR029058">
    <property type="entry name" value="AB_hydrolase_fold"/>
</dbReference>
<dbReference type="Gene3D" id="3.40.50.1820">
    <property type="entry name" value="alpha/beta hydrolase"/>
    <property type="match status" value="2"/>
</dbReference>
<organism evidence="2 3">
    <name type="scientific">Oikopleura dioica</name>
    <name type="common">Tunicate</name>
    <dbReference type="NCBI Taxonomy" id="34765"/>
    <lineage>
        <taxon>Eukaryota</taxon>
        <taxon>Metazoa</taxon>
        <taxon>Chordata</taxon>
        <taxon>Tunicata</taxon>
        <taxon>Appendicularia</taxon>
        <taxon>Copelata</taxon>
        <taxon>Oikopleuridae</taxon>
        <taxon>Oikopleura</taxon>
    </lineage>
</organism>
<sequence length="578" mass="64946">MREFGPATLFFGAFFRISNAQFETLDFLFDLNEKRPEFSPADRIELNLDEGTLIGYETTSQVLRGTKYQFFKQIPYAKSPEGSRRFRKPEPIEQFEGGVYDSVSPGKAINACPGYSFGPDALLPALEDGVITENCLAMDIYRPARTNKTDLPIFIWIHGGGLFSGTSAYYHFARLAQEDIIIAAIQYRLGIHGFLSSYSPDGLTDTPGNFGLLDQQAAIEFVHRNARNLGGDPNKITIGGESAGAWSVGFQLLSDKSAGMIKTAISQSGLATFDMSPQESEYGNMAIKNLCEKTSSMIDSPLNCSESTEEIVDQFRGLNTTEILKLQLADQAYDRLKVFDNLAGYNLANDEITTSKRVRFIPEEDREEVFENYFRLMSDEPWLNCDDIKNCTAQEYQILAAKIMGEMAFVLPSFEHALLYSDQSAELKTDQRETSFPIPAAGHAEDLMFMMDVPNMEVEYDEGSVNLTLWEILHSPSENPYPPKEYMIQMADIFINHWASIIKSGKPESSWNQFTRENMNYVEWTNNDTHALEVMHSGLPPTIKYMIETYGPQETSSAFPVSNCILLVLLTLTLSITF</sequence>
<dbReference type="SUPFAM" id="SSF53474">
    <property type="entry name" value="alpha/beta-Hydrolases"/>
    <property type="match status" value="1"/>
</dbReference>
<evidence type="ECO:0000259" key="1">
    <source>
        <dbReference type="Pfam" id="PF00135"/>
    </source>
</evidence>
<dbReference type="Proteomes" id="UP001158576">
    <property type="component" value="Chromosome 1"/>
</dbReference>
<name>A0ABN7SN42_OIKDI</name>
<dbReference type="Pfam" id="PF00135">
    <property type="entry name" value="COesterase"/>
    <property type="match status" value="1"/>
</dbReference>
<keyword evidence="3" id="KW-1185">Reference proteome</keyword>
<evidence type="ECO:0000313" key="3">
    <source>
        <dbReference type="Proteomes" id="UP001158576"/>
    </source>
</evidence>
<accession>A0ABN7SN42</accession>
<dbReference type="EMBL" id="OU015566">
    <property type="protein sequence ID" value="CAG5104737.1"/>
    <property type="molecule type" value="Genomic_DNA"/>
</dbReference>
<evidence type="ECO:0000313" key="2">
    <source>
        <dbReference type="EMBL" id="CAG5104737.1"/>
    </source>
</evidence>
<reference evidence="2 3" key="1">
    <citation type="submission" date="2021-04" db="EMBL/GenBank/DDBJ databases">
        <authorList>
            <person name="Bliznina A."/>
        </authorList>
    </citation>
    <scope>NUCLEOTIDE SEQUENCE [LARGE SCALE GENOMIC DNA]</scope>
</reference>
<dbReference type="PANTHER" id="PTHR11559">
    <property type="entry name" value="CARBOXYLESTERASE"/>
    <property type="match status" value="1"/>
</dbReference>
<proteinExistence type="predicted"/>